<accession>A0A1G2K6G3</accession>
<organism evidence="1 2">
    <name type="scientific">Candidatus Sungbacteria bacterium RIFCSPHIGHO2_01_FULL_47_32</name>
    <dbReference type="NCBI Taxonomy" id="1802264"/>
    <lineage>
        <taxon>Bacteria</taxon>
        <taxon>Candidatus Sungiibacteriota</taxon>
    </lineage>
</organism>
<gene>
    <name evidence="1" type="ORF">A2633_03850</name>
</gene>
<evidence type="ECO:0000313" key="1">
    <source>
        <dbReference type="EMBL" id="OGZ94070.1"/>
    </source>
</evidence>
<sequence>MEEPFFKKFLKSPLTLVGVTLAFFAVSYRVIDVSLRYRTIYLEEKDLHARITDAQKKNDAVKKDIEYAESAGFLEREGKARLNLKKPGEEVLVILPENQATATPVQPKLGWLERMSAAVKSFFGY</sequence>
<evidence type="ECO:0000313" key="2">
    <source>
        <dbReference type="Proteomes" id="UP000177152"/>
    </source>
</evidence>
<reference evidence="1 2" key="1">
    <citation type="journal article" date="2016" name="Nat. Commun.">
        <title>Thousands of microbial genomes shed light on interconnected biogeochemical processes in an aquifer system.</title>
        <authorList>
            <person name="Anantharaman K."/>
            <person name="Brown C.T."/>
            <person name="Hug L.A."/>
            <person name="Sharon I."/>
            <person name="Castelle C.J."/>
            <person name="Probst A.J."/>
            <person name="Thomas B.C."/>
            <person name="Singh A."/>
            <person name="Wilkins M.J."/>
            <person name="Karaoz U."/>
            <person name="Brodie E.L."/>
            <person name="Williams K.H."/>
            <person name="Hubbard S.S."/>
            <person name="Banfield J.F."/>
        </authorList>
    </citation>
    <scope>NUCLEOTIDE SEQUENCE [LARGE SCALE GENOMIC DNA]</scope>
</reference>
<dbReference type="Proteomes" id="UP000177152">
    <property type="component" value="Unassembled WGS sequence"/>
</dbReference>
<protein>
    <recommendedName>
        <fullName evidence="3">Septum formation initiator</fullName>
    </recommendedName>
</protein>
<proteinExistence type="predicted"/>
<evidence type="ECO:0008006" key="3">
    <source>
        <dbReference type="Google" id="ProtNLM"/>
    </source>
</evidence>
<name>A0A1G2K6G3_9BACT</name>
<comment type="caution">
    <text evidence="1">The sequence shown here is derived from an EMBL/GenBank/DDBJ whole genome shotgun (WGS) entry which is preliminary data.</text>
</comment>
<dbReference type="EMBL" id="MHQC01000044">
    <property type="protein sequence ID" value="OGZ94070.1"/>
    <property type="molecule type" value="Genomic_DNA"/>
</dbReference>
<dbReference type="AlphaFoldDB" id="A0A1G2K6G3"/>